<dbReference type="RefSeq" id="WP_377329417.1">
    <property type="nucleotide sequence ID" value="NZ_JBHSNG010000027.1"/>
</dbReference>
<protein>
    <recommendedName>
        <fullName evidence="3">TniQ protein</fullName>
    </recommendedName>
</protein>
<name>A0ABW0T0Q2_9GAMM</name>
<evidence type="ECO:0000313" key="2">
    <source>
        <dbReference type="Proteomes" id="UP001596111"/>
    </source>
</evidence>
<gene>
    <name evidence="1" type="ORF">ACFPPB_17405</name>
</gene>
<dbReference type="EMBL" id="JBHSNG010000027">
    <property type="protein sequence ID" value="MFC5582895.1"/>
    <property type="molecule type" value="Genomic_DNA"/>
</dbReference>
<reference evidence="2" key="1">
    <citation type="journal article" date="2019" name="Int. J. Syst. Evol. Microbiol.">
        <title>The Global Catalogue of Microorganisms (GCM) 10K type strain sequencing project: providing services to taxonomists for standard genome sequencing and annotation.</title>
        <authorList>
            <consortium name="The Broad Institute Genomics Platform"/>
            <consortium name="The Broad Institute Genome Sequencing Center for Infectious Disease"/>
            <person name="Wu L."/>
            <person name="Ma J."/>
        </authorList>
    </citation>
    <scope>NUCLEOTIDE SEQUENCE [LARGE SCALE GENOMIC DNA]</scope>
    <source>
        <strain evidence="2">CGMCC 1.13587</strain>
    </source>
</reference>
<keyword evidence="2" id="KW-1185">Reference proteome</keyword>
<proteinExistence type="predicted"/>
<accession>A0ABW0T0Q2</accession>
<comment type="caution">
    <text evidence="1">The sequence shown here is derived from an EMBL/GenBank/DDBJ whole genome shotgun (WGS) entry which is preliminary data.</text>
</comment>
<evidence type="ECO:0008006" key="3">
    <source>
        <dbReference type="Google" id="ProtNLM"/>
    </source>
</evidence>
<sequence length="179" mass="18810">MSVADILRECGIVPTVPTTSPRVGTLQTLVASHVPTVPIVPTEKHKPRAQPLKSAPVSRGDRGRMRDALLALASGLGLDRAIVHRLTTADLVDCTGIPADALRAYLLMLDDIATRQAGKVPSSDSAAILCQHCGPVYVHPAIAACLPVVSGWPRALGCPWCFVRKAGGYIPSPPARATV</sequence>
<organism evidence="1 2">
    <name type="scientific">Rhodanobacter terrae</name>
    <dbReference type="NCBI Taxonomy" id="418647"/>
    <lineage>
        <taxon>Bacteria</taxon>
        <taxon>Pseudomonadati</taxon>
        <taxon>Pseudomonadota</taxon>
        <taxon>Gammaproteobacteria</taxon>
        <taxon>Lysobacterales</taxon>
        <taxon>Rhodanobacteraceae</taxon>
        <taxon>Rhodanobacter</taxon>
    </lineage>
</organism>
<dbReference type="Proteomes" id="UP001596111">
    <property type="component" value="Unassembled WGS sequence"/>
</dbReference>
<evidence type="ECO:0000313" key="1">
    <source>
        <dbReference type="EMBL" id="MFC5582895.1"/>
    </source>
</evidence>